<gene>
    <name evidence="1" type="ORF">JI746_22740</name>
</gene>
<accession>A0ABS1JUN3</accession>
<name>A0ABS1JUN3_9BURK</name>
<keyword evidence="2" id="KW-1185">Reference proteome</keyword>
<dbReference type="Proteomes" id="UP000622707">
    <property type="component" value="Unassembled WGS sequence"/>
</dbReference>
<sequence>MPNFLMDSGAFDADTLTQAFVAAPYQPGMVGNRNLYEPRGIPTTKARVEYREDGLVLVPSSPRGAPGETHTTAKRKMVEFDCAHLLTRSTILAESLQNVRAMGTDALKTVEQERDQHLSEMRGRLGATIEYHWARALAGQVLDADGSVLVDLLAEFGVAQQSHPMALNIAGTNVRRQIVTAKRMSEQVLGASVPKSWVCFASAGFMDALTDHPSVEAALAGWSAAREMRDDVRPDFDYANVQFVEARNYAGVVPVEDGAAYLVPEGIPGLFITRFAPADYADTINQEGQQTYVRAEPLPFNRGVQMEAQMNPVSIVTRPRAVIKLLAE</sequence>
<reference evidence="1 2" key="1">
    <citation type="journal article" date="2017" name="Int. J. Syst. Evol. Microbiol.">
        <title>Ramlibacter alkalitolerans sp. nov., alkali-tolerant bacterium isolated from soil of ginseng.</title>
        <authorList>
            <person name="Lee D.H."/>
            <person name="Cha C.J."/>
        </authorList>
    </citation>
    <scope>NUCLEOTIDE SEQUENCE [LARGE SCALE GENOMIC DNA]</scope>
    <source>
        <strain evidence="1 2">KACC 19305</strain>
    </source>
</reference>
<organism evidence="1 2">
    <name type="scientific">Ramlibacter alkalitolerans</name>
    <dbReference type="NCBI Taxonomy" id="2039631"/>
    <lineage>
        <taxon>Bacteria</taxon>
        <taxon>Pseudomonadati</taxon>
        <taxon>Pseudomonadota</taxon>
        <taxon>Betaproteobacteria</taxon>
        <taxon>Burkholderiales</taxon>
        <taxon>Comamonadaceae</taxon>
        <taxon>Ramlibacter</taxon>
    </lineage>
</organism>
<evidence type="ECO:0000313" key="2">
    <source>
        <dbReference type="Proteomes" id="UP000622707"/>
    </source>
</evidence>
<dbReference type="Pfam" id="PF03864">
    <property type="entry name" value="Phage_cap_E"/>
    <property type="match status" value="1"/>
</dbReference>
<proteinExistence type="predicted"/>
<evidence type="ECO:0000313" key="1">
    <source>
        <dbReference type="EMBL" id="MBL0427942.1"/>
    </source>
</evidence>
<dbReference type="InterPro" id="IPR005564">
    <property type="entry name" value="Major_capsid_GpE"/>
</dbReference>
<protein>
    <submittedName>
        <fullName evidence="1">Major capsid protein</fullName>
    </submittedName>
</protein>
<dbReference type="RefSeq" id="WP_201692572.1">
    <property type="nucleotide sequence ID" value="NZ_JAEQND010000014.1"/>
</dbReference>
<dbReference type="EMBL" id="JAEQND010000014">
    <property type="protein sequence ID" value="MBL0427942.1"/>
    <property type="molecule type" value="Genomic_DNA"/>
</dbReference>
<comment type="caution">
    <text evidence="1">The sequence shown here is derived from an EMBL/GenBank/DDBJ whole genome shotgun (WGS) entry which is preliminary data.</text>
</comment>